<feature type="domain" description="Glycosyltransferase 2-like" evidence="1">
    <location>
        <begin position="9"/>
        <end position="158"/>
    </location>
</feature>
<name>A0ABX8J9F4_9BACT</name>
<keyword evidence="3" id="KW-1185">Reference proteome</keyword>
<dbReference type="InterPro" id="IPR001173">
    <property type="entry name" value="Glyco_trans_2-like"/>
</dbReference>
<dbReference type="RefSeq" id="WP_216801766.1">
    <property type="nucleotide sequence ID" value="NZ_CP076723.1"/>
</dbReference>
<dbReference type="PANTHER" id="PTHR43685">
    <property type="entry name" value="GLYCOSYLTRANSFERASE"/>
    <property type="match status" value="1"/>
</dbReference>
<sequence length="261" mass="30202">MTGLRPKVSVVIPCYNHGIYLDEAVDSVLAQSFTDFEIVIVNDGSTDPYTVDLLARYRRPKTRVLHTENAGVSSARNSGIAAAQGDYILPLDADDRIAPSYLEKGVAILDARPEVGIVYCDEQMFGERDDVWIMPEYDPVALLFDNQIFPSAFFRKSDWEKVGGYSSRFVYGWEDWDFWITMSTLKKEVTKIPELLYYYRIRSESRDHSMRVWQKIAMMSLIILRHKTLYLNNTHLLCHKILQLTIKYMKSAFLRHDKHTG</sequence>
<dbReference type="PANTHER" id="PTHR43685:SF2">
    <property type="entry name" value="GLYCOSYLTRANSFERASE 2-LIKE DOMAIN-CONTAINING PROTEIN"/>
    <property type="match status" value="1"/>
</dbReference>
<dbReference type="CDD" id="cd00761">
    <property type="entry name" value="Glyco_tranf_GTA_type"/>
    <property type="match status" value="1"/>
</dbReference>
<dbReference type="Pfam" id="PF00535">
    <property type="entry name" value="Glycos_transf_2"/>
    <property type="match status" value="1"/>
</dbReference>
<dbReference type="EMBL" id="CP076723">
    <property type="protein sequence ID" value="QWV95065.1"/>
    <property type="molecule type" value="Genomic_DNA"/>
</dbReference>
<evidence type="ECO:0000259" key="1">
    <source>
        <dbReference type="Pfam" id="PF00535"/>
    </source>
</evidence>
<reference evidence="2 3" key="1">
    <citation type="submission" date="2021-06" db="EMBL/GenBank/DDBJ databases">
        <title>Gemonas diversity in paddy soil.</title>
        <authorList>
            <person name="Liu G."/>
        </authorList>
    </citation>
    <scope>NUCLEOTIDE SEQUENCE [LARGE SCALE GENOMIC DNA]</scope>
    <source>
        <strain evidence="2 3">RG10</strain>
    </source>
</reference>
<dbReference type="Proteomes" id="UP000683557">
    <property type="component" value="Chromosome"/>
</dbReference>
<gene>
    <name evidence="2" type="ORF">KP004_07775</name>
</gene>
<proteinExistence type="predicted"/>
<evidence type="ECO:0000313" key="2">
    <source>
        <dbReference type="EMBL" id="QWV95065.1"/>
    </source>
</evidence>
<accession>A0ABX8J9F4</accession>
<evidence type="ECO:0000313" key="3">
    <source>
        <dbReference type="Proteomes" id="UP000683557"/>
    </source>
</evidence>
<protein>
    <submittedName>
        <fullName evidence="2">Glycosyltransferase family 2 protein</fullName>
    </submittedName>
</protein>
<dbReference type="InterPro" id="IPR050834">
    <property type="entry name" value="Glycosyltransf_2"/>
</dbReference>
<organism evidence="2 3">
    <name type="scientific">Geomonas oryzisoli</name>
    <dbReference type="NCBI Taxonomy" id="2847992"/>
    <lineage>
        <taxon>Bacteria</taxon>
        <taxon>Pseudomonadati</taxon>
        <taxon>Thermodesulfobacteriota</taxon>
        <taxon>Desulfuromonadia</taxon>
        <taxon>Geobacterales</taxon>
        <taxon>Geobacteraceae</taxon>
        <taxon>Geomonas</taxon>
    </lineage>
</organism>